<reference evidence="1 2" key="1">
    <citation type="submission" date="2018-06" db="EMBL/GenBank/DDBJ databases">
        <authorList>
            <consortium name="Pathogen Informatics"/>
            <person name="Doyle S."/>
        </authorList>
    </citation>
    <scope>NUCLEOTIDE SEQUENCE [LARGE SCALE GENOMIC DNA]</scope>
    <source>
        <strain evidence="1 2">NCTC12388</strain>
    </source>
</reference>
<gene>
    <name evidence="1" type="ORF">NCTC12388_01310</name>
</gene>
<protein>
    <submittedName>
        <fullName evidence="1">Uncharacterized protein</fullName>
    </submittedName>
</protein>
<evidence type="ECO:0000313" key="2">
    <source>
        <dbReference type="Proteomes" id="UP000254476"/>
    </source>
</evidence>
<dbReference type="EMBL" id="UGOB01000001">
    <property type="protein sequence ID" value="STX43995.1"/>
    <property type="molecule type" value="Genomic_DNA"/>
</dbReference>
<dbReference type="Proteomes" id="UP000254476">
    <property type="component" value="Unassembled WGS sequence"/>
</dbReference>
<sequence length="38" mass="4279">MISVPKSPVTIYAIPTDEEWIIANHCYPLIKNKELGHG</sequence>
<organism evidence="1 2">
    <name type="scientific">Legionella gratiana</name>
    <dbReference type="NCBI Taxonomy" id="45066"/>
    <lineage>
        <taxon>Bacteria</taxon>
        <taxon>Pseudomonadati</taxon>
        <taxon>Pseudomonadota</taxon>
        <taxon>Gammaproteobacteria</taxon>
        <taxon>Legionellales</taxon>
        <taxon>Legionellaceae</taxon>
        <taxon>Legionella</taxon>
    </lineage>
</organism>
<evidence type="ECO:0000313" key="1">
    <source>
        <dbReference type="EMBL" id="STX43995.1"/>
    </source>
</evidence>
<dbReference type="AlphaFoldDB" id="A0A378J8S4"/>
<name>A0A378J8S4_9GAMM</name>
<proteinExistence type="predicted"/>
<accession>A0A378J8S4</accession>